<keyword evidence="2 5" id="KW-0540">Nuclease</keyword>
<evidence type="ECO:0000313" key="9">
    <source>
        <dbReference type="EMBL" id="OGW98933.1"/>
    </source>
</evidence>
<evidence type="ECO:0000256" key="1">
    <source>
        <dbReference type="ARBA" id="ARBA00022490"/>
    </source>
</evidence>
<dbReference type="EC" id="3.1.11.6" evidence="5"/>
<evidence type="ECO:0000256" key="5">
    <source>
        <dbReference type="HAMAP-Rule" id="MF_00378"/>
    </source>
</evidence>
<comment type="similarity">
    <text evidence="5 6">Belongs to the XseA family.</text>
</comment>
<evidence type="ECO:0000313" key="10">
    <source>
        <dbReference type="Proteomes" id="UP000178187"/>
    </source>
</evidence>
<feature type="domain" description="Exonuclease VII large subunit C-terminal" evidence="7">
    <location>
        <begin position="127"/>
        <end position="330"/>
    </location>
</feature>
<evidence type="ECO:0000259" key="7">
    <source>
        <dbReference type="Pfam" id="PF02601"/>
    </source>
</evidence>
<dbReference type="GO" id="GO:0009318">
    <property type="term" value="C:exodeoxyribonuclease VII complex"/>
    <property type="evidence" value="ECO:0007669"/>
    <property type="project" value="UniProtKB-UniRule"/>
</dbReference>
<dbReference type="CDD" id="cd04489">
    <property type="entry name" value="ExoVII_LU_OBF"/>
    <property type="match status" value="1"/>
</dbReference>
<dbReference type="InterPro" id="IPR025824">
    <property type="entry name" value="OB-fold_nuc-bd_dom"/>
</dbReference>
<evidence type="ECO:0000256" key="3">
    <source>
        <dbReference type="ARBA" id="ARBA00022801"/>
    </source>
</evidence>
<keyword evidence="4 5" id="KW-0269">Exonuclease</keyword>
<evidence type="ECO:0000256" key="4">
    <source>
        <dbReference type="ARBA" id="ARBA00022839"/>
    </source>
</evidence>
<sequence length="404" mass="46120">MSDSIPSQKIYKVGEITRLIRTLLENEFRNVWIEGEISNFKHHSSGHIYFTLKDEAAQINCVFFARENQLLKFEPKDGLQVITIGRISVYDQRGTYQIYVQRMEPKGLGALQLAFLQLKEKLEKEGLFDAARKKLIPKFPKRIGIVTSPTGAAIQDMIKVFKKCEFGLEVFIYPARVQGDGAALEIVEGLDQFNRYTGFLDLIIIGRGGGSLEDLWSFNEETVARAVARSEIPVISAIGHEVDWTIADFVADLRAHTPTAAAELVVKNWNELETRLRENRERMQNSMEIVLKQKRETFNILKDSYAFRQPLAYLDQWKQRVDELVRQMPNYVQGIFNQKKHGLQNVVGKLEALSPLAILSRGYSITFDFRGHVLKQTSQVKAGQLIQTRLKSGTIESKIIKVEE</sequence>
<comment type="catalytic activity">
    <reaction evidence="5 6">
        <text>Exonucleolytic cleavage in either 5'- to 3'- or 3'- to 5'-direction to yield nucleoside 5'-phosphates.</text>
        <dbReference type="EC" id="3.1.11.6"/>
    </reaction>
</comment>
<evidence type="ECO:0000259" key="8">
    <source>
        <dbReference type="Pfam" id="PF13742"/>
    </source>
</evidence>
<dbReference type="PANTHER" id="PTHR30008">
    <property type="entry name" value="EXODEOXYRIBONUCLEASE 7 LARGE SUBUNIT"/>
    <property type="match status" value="1"/>
</dbReference>
<reference evidence="9 10" key="1">
    <citation type="journal article" date="2016" name="Nat. Commun.">
        <title>Thousands of microbial genomes shed light on interconnected biogeochemical processes in an aquifer system.</title>
        <authorList>
            <person name="Anantharaman K."/>
            <person name="Brown C.T."/>
            <person name="Hug L.A."/>
            <person name="Sharon I."/>
            <person name="Castelle C.J."/>
            <person name="Probst A.J."/>
            <person name="Thomas B.C."/>
            <person name="Singh A."/>
            <person name="Wilkins M.J."/>
            <person name="Karaoz U."/>
            <person name="Brodie E.L."/>
            <person name="Williams K.H."/>
            <person name="Hubbard S.S."/>
            <person name="Banfield J.F."/>
        </authorList>
    </citation>
    <scope>NUCLEOTIDE SEQUENCE [LARGE SCALE GENOMIC DNA]</scope>
</reference>
<comment type="subunit">
    <text evidence="5">Heterooligomer composed of large and small subunits.</text>
</comment>
<dbReference type="GO" id="GO:0006308">
    <property type="term" value="P:DNA catabolic process"/>
    <property type="evidence" value="ECO:0007669"/>
    <property type="project" value="UniProtKB-UniRule"/>
</dbReference>
<dbReference type="EMBL" id="MHFR01000019">
    <property type="protein sequence ID" value="OGW98933.1"/>
    <property type="molecule type" value="Genomic_DNA"/>
</dbReference>
<organism evidence="9 10">
    <name type="scientific">Candidatus Danuiimicrobium aquiferis</name>
    <dbReference type="NCBI Taxonomy" id="1801832"/>
    <lineage>
        <taxon>Bacteria</taxon>
        <taxon>Pseudomonadati</taxon>
        <taxon>Candidatus Omnitrophota</taxon>
        <taxon>Candidatus Danuiimicrobium</taxon>
    </lineage>
</organism>
<dbReference type="GO" id="GO:0008855">
    <property type="term" value="F:exodeoxyribonuclease VII activity"/>
    <property type="evidence" value="ECO:0007669"/>
    <property type="project" value="UniProtKB-UniRule"/>
</dbReference>
<comment type="caution">
    <text evidence="9">The sequence shown here is derived from an EMBL/GenBank/DDBJ whole genome shotgun (WGS) entry which is preliminary data.</text>
</comment>
<keyword evidence="1 5" id="KW-0963">Cytoplasm</keyword>
<comment type="subcellular location">
    <subcellularLocation>
        <location evidence="5 6">Cytoplasm</location>
    </subcellularLocation>
</comment>
<protein>
    <recommendedName>
        <fullName evidence="5">Exodeoxyribonuclease 7 large subunit</fullName>
        <ecNumber evidence="5">3.1.11.6</ecNumber>
    </recommendedName>
    <alternativeName>
        <fullName evidence="5">Exodeoxyribonuclease VII large subunit</fullName>
        <shortName evidence="5">Exonuclease VII large subunit</shortName>
    </alternativeName>
</protein>
<gene>
    <name evidence="5" type="primary">xseA</name>
    <name evidence="9" type="ORF">A3G33_08840</name>
</gene>
<dbReference type="PANTHER" id="PTHR30008:SF0">
    <property type="entry name" value="EXODEOXYRIBONUCLEASE 7 LARGE SUBUNIT"/>
    <property type="match status" value="1"/>
</dbReference>
<dbReference type="Pfam" id="PF13742">
    <property type="entry name" value="tRNA_anti_2"/>
    <property type="match status" value="1"/>
</dbReference>
<dbReference type="AlphaFoldDB" id="A0A1G1L1A0"/>
<proteinExistence type="inferred from homology"/>
<keyword evidence="3 5" id="KW-0378">Hydrolase</keyword>
<dbReference type="NCBIfam" id="TIGR00237">
    <property type="entry name" value="xseA"/>
    <property type="match status" value="1"/>
</dbReference>
<feature type="domain" description="OB-fold nucleic acid binding" evidence="8">
    <location>
        <begin position="11"/>
        <end position="104"/>
    </location>
</feature>
<dbReference type="Proteomes" id="UP000178187">
    <property type="component" value="Unassembled WGS sequence"/>
</dbReference>
<name>A0A1G1L1A0_9BACT</name>
<dbReference type="GO" id="GO:0005737">
    <property type="term" value="C:cytoplasm"/>
    <property type="evidence" value="ECO:0007669"/>
    <property type="project" value="UniProtKB-SubCell"/>
</dbReference>
<comment type="function">
    <text evidence="5">Bidirectionally degrades single-stranded DNA into large acid-insoluble oligonucleotides, which are then degraded further into small acid-soluble oligonucleotides.</text>
</comment>
<dbReference type="InterPro" id="IPR003753">
    <property type="entry name" value="Exonuc_VII_L"/>
</dbReference>
<dbReference type="InterPro" id="IPR020579">
    <property type="entry name" value="Exonuc_VII_lsu_C"/>
</dbReference>
<dbReference type="HAMAP" id="MF_00378">
    <property type="entry name" value="Exonuc_7_L"/>
    <property type="match status" value="1"/>
</dbReference>
<dbReference type="Pfam" id="PF02601">
    <property type="entry name" value="Exonuc_VII_L"/>
    <property type="match status" value="1"/>
</dbReference>
<dbReference type="GO" id="GO:0003676">
    <property type="term" value="F:nucleic acid binding"/>
    <property type="evidence" value="ECO:0007669"/>
    <property type="project" value="InterPro"/>
</dbReference>
<evidence type="ECO:0000256" key="2">
    <source>
        <dbReference type="ARBA" id="ARBA00022722"/>
    </source>
</evidence>
<evidence type="ECO:0000256" key="6">
    <source>
        <dbReference type="RuleBase" id="RU004355"/>
    </source>
</evidence>
<accession>A0A1G1L1A0</accession>